<dbReference type="PRINTS" id="PR00107">
    <property type="entry name" value="PHOSPHOCPHPR"/>
</dbReference>
<dbReference type="InterPro" id="IPR001020">
    <property type="entry name" value="PTS_HPr_His_P_site"/>
</dbReference>
<evidence type="ECO:0000256" key="6">
    <source>
        <dbReference type="ARBA" id="ARBA00022683"/>
    </source>
</evidence>
<dbReference type="PANTHER" id="PTHR33705">
    <property type="entry name" value="PHOSPHOCARRIER PROTEIN HPR"/>
    <property type="match status" value="1"/>
</dbReference>
<dbReference type="OrthoDB" id="9809047at2"/>
<sequence length="87" mass="9273">MIQFEVTVTVEGGLHARPAALLVNRSAQTQSKITLNKGEKQVDGRSILGIMTLGATQGDKLLVSVDGADEETVAASIQQLFEQSFQS</sequence>
<dbReference type="PROSITE" id="PS00369">
    <property type="entry name" value="PTS_HPR_HIS"/>
    <property type="match status" value="1"/>
</dbReference>
<dbReference type="NCBIfam" id="TIGR01003">
    <property type="entry name" value="PTS_HPr_family"/>
    <property type="match status" value="1"/>
</dbReference>
<dbReference type="InterPro" id="IPR000032">
    <property type="entry name" value="HPr-like"/>
</dbReference>
<keyword evidence="6" id="KW-0598">Phosphotransferase system</keyword>
<evidence type="ECO:0000313" key="8">
    <source>
        <dbReference type="Proteomes" id="UP000316882"/>
    </source>
</evidence>
<evidence type="ECO:0000256" key="2">
    <source>
        <dbReference type="ARBA" id="ARBA00004496"/>
    </source>
</evidence>
<dbReference type="AlphaFoldDB" id="A0A4Y3PHI6"/>
<dbReference type="STRING" id="54914.AV540_21820"/>
<keyword evidence="5" id="KW-0813">Transport</keyword>
<dbReference type="GO" id="GO:0009401">
    <property type="term" value="P:phosphoenolpyruvate-dependent sugar phosphotransferase system"/>
    <property type="evidence" value="ECO:0007669"/>
    <property type="project" value="UniProtKB-KW"/>
</dbReference>
<comment type="function">
    <text evidence="1">General (non sugar-specific) component of the phosphoenolpyruvate-dependent sugar phosphotransferase system (sugar PTS). This major carbohydrate active-transport system catalyzes the phosphorylation of incoming sugar substrates concomitantly with their translocation across the cell membrane. The phosphoryl group from phosphoenolpyruvate (PEP) is transferred to the phosphoryl carrier protein HPr by enzyme I. Phospho-HPr then transfers it to the PTS EIIA domain.</text>
</comment>
<evidence type="ECO:0000256" key="5">
    <source>
        <dbReference type="ARBA" id="ARBA00022597"/>
    </source>
</evidence>
<dbReference type="PROSITE" id="PS00589">
    <property type="entry name" value="PTS_HPR_SER"/>
    <property type="match status" value="1"/>
</dbReference>
<evidence type="ECO:0000256" key="3">
    <source>
        <dbReference type="ARBA" id="ARBA00020422"/>
    </source>
</evidence>
<reference evidence="7 8" key="1">
    <citation type="submission" date="2019-06" db="EMBL/GenBank/DDBJ databases">
        <title>Whole genome shotgun sequence of Brevibacillus parabrevis NBRC 12334.</title>
        <authorList>
            <person name="Hosoyama A."/>
            <person name="Uohara A."/>
            <person name="Ohji S."/>
            <person name="Ichikawa N."/>
        </authorList>
    </citation>
    <scope>NUCLEOTIDE SEQUENCE [LARGE SCALE GENOMIC DNA]</scope>
    <source>
        <strain evidence="7 8">NBRC 12334</strain>
    </source>
</reference>
<dbReference type="InterPro" id="IPR002114">
    <property type="entry name" value="PTS_HPr_Ser_P_site"/>
</dbReference>
<keyword evidence="8" id="KW-1185">Reference proteome</keyword>
<dbReference type="Pfam" id="PF00381">
    <property type="entry name" value="PTS-HPr"/>
    <property type="match status" value="1"/>
</dbReference>
<dbReference type="CDD" id="cd00367">
    <property type="entry name" value="PTS-HPr_like"/>
    <property type="match status" value="1"/>
</dbReference>
<dbReference type="InterPro" id="IPR035895">
    <property type="entry name" value="HPr-like_sf"/>
</dbReference>
<dbReference type="PROSITE" id="PS51350">
    <property type="entry name" value="PTS_HPR_DOM"/>
    <property type="match status" value="1"/>
</dbReference>
<dbReference type="Gene3D" id="3.30.1340.10">
    <property type="entry name" value="HPr-like"/>
    <property type="match status" value="1"/>
</dbReference>
<name>A0A4Y3PHI6_BREPA</name>
<accession>A0A4Y3PHI6</accession>
<evidence type="ECO:0000256" key="1">
    <source>
        <dbReference type="ARBA" id="ARBA00003681"/>
    </source>
</evidence>
<dbReference type="Proteomes" id="UP000316882">
    <property type="component" value="Unassembled WGS sequence"/>
</dbReference>
<keyword evidence="5" id="KW-0762">Sugar transport</keyword>
<proteinExistence type="predicted"/>
<protein>
    <recommendedName>
        <fullName evidence="3">Phosphocarrier protein HPr</fullName>
    </recommendedName>
</protein>
<dbReference type="GO" id="GO:0005737">
    <property type="term" value="C:cytoplasm"/>
    <property type="evidence" value="ECO:0007669"/>
    <property type="project" value="UniProtKB-SubCell"/>
</dbReference>
<keyword evidence="4" id="KW-0963">Cytoplasm</keyword>
<comment type="subcellular location">
    <subcellularLocation>
        <location evidence="2">Cytoplasm</location>
    </subcellularLocation>
</comment>
<gene>
    <name evidence="7" type="ORF">BPA01_35420</name>
</gene>
<dbReference type="RefSeq" id="WP_063230279.1">
    <property type="nucleotide sequence ID" value="NZ_BJMH01000018.1"/>
</dbReference>
<dbReference type="EMBL" id="BJMH01000018">
    <property type="protein sequence ID" value="GEB33962.1"/>
    <property type="molecule type" value="Genomic_DNA"/>
</dbReference>
<dbReference type="InterPro" id="IPR050399">
    <property type="entry name" value="HPr"/>
</dbReference>
<organism evidence="7 8">
    <name type="scientific">Brevibacillus parabrevis</name>
    <dbReference type="NCBI Taxonomy" id="54914"/>
    <lineage>
        <taxon>Bacteria</taxon>
        <taxon>Bacillati</taxon>
        <taxon>Bacillota</taxon>
        <taxon>Bacilli</taxon>
        <taxon>Bacillales</taxon>
        <taxon>Paenibacillaceae</taxon>
        <taxon>Brevibacillus</taxon>
    </lineage>
</organism>
<dbReference type="GeneID" id="87610385"/>
<evidence type="ECO:0000313" key="7">
    <source>
        <dbReference type="EMBL" id="GEB33962.1"/>
    </source>
</evidence>
<evidence type="ECO:0000256" key="4">
    <source>
        <dbReference type="ARBA" id="ARBA00022490"/>
    </source>
</evidence>
<comment type="caution">
    <text evidence="7">The sequence shown here is derived from an EMBL/GenBank/DDBJ whole genome shotgun (WGS) entry which is preliminary data.</text>
</comment>
<dbReference type="PANTHER" id="PTHR33705:SF2">
    <property type="entry name" value="PHOSPHOCARRIER PROTEIN NPR"/>
    <property type="match status" value="1"/>
</dbReference>
<dbReference type="SUPFAM" id="SSF55594">
    <property type="entry name" value="HPr-like"/>
    <property type="match status" value="1"/>
</dbReference>